<dbReference type="GO" id="GO:0020037">
    <property type="term" value="F:heme binding"/>
    <property type="evidence" value="ECO:0007669"/>
    <property type="project" value="InterPro"/>
</dbReference>
<keyword evidence="9" id="KW-1185">Reference proteome</keyword>
<dbReference type="InterPro" id="IPR006066">
    <property type="entry name" value="NO2/SO3_Rdtase_FeS/sirohaem_BS"/>
</dbReference>
<keyword evidence="3" id="KW-0479">Metal-binding</keyword>
<evidence type="ECO:0000259" key="7">
    <source>
        <dbReference type="Pfam" id="PF03460"/>
    </source>
</evidence>
<reference evidence="8 9" key="1">
    <citation type="submission" date="2015-10" db="EMBL/GenBank/DDBJ databases">
        <title>Transcriptomic analysis of a linuron degrading triple-species bacterial consortium.</title>
        <authorList>
            <person name="Albers P."/>
        </authorList>
    </citation>
    <scope>NUCLEOTIDE SEQUENCE [LARGE SCALE GENOMIC DNA]</scope>
    <source>
        <strain evidence="8 9">WDL6</strain>
    </source>
</reference>
<evidence type="ECO:0000256" key="6">
    <source>
        <dbReference type="ARBA" id="ARBA00023014"/>
    </source>
</evidence>
<dbReference type="EMBL" id="LMTR01000081">
    <property type="protein sequence ID" value="KWT65371.1"/>
    <property type="molecule type" value="Genomic_DNA"/>
</dbReference>
<dbReference type="PATRIC" id="fig|121290.4.peg.3566"/>
<name>A0A109BAV7_HYPSL</name>
<keyword evidence="5" id="KW-0408">Iron</keyword>
<proteinExistence type="predicted"/>
<keyword evidence="6" id="KW-0411">Iron-sulfur</keyword>
<keyword evidence="2" id="KW-0349">Heme</keyword>
<accession>A0A109BAV7</accession>
<dbReference type="InterPro" id="IPR005117">
    <property type="entry name" value="NiRdtase/SiRdtase_haem-b_fer"/>
</dbReference>
<dbReference type="Proteomes" id="UP000059074">
    <property type="component" value="Unassembled WGS sequence"/>
</dbReference>
<dbReference type="PANTHER" id="PTHR32439">
    <property type="entry name" value="FERREDOXIN--NITRITE REDUCTASE, CHLOROPLASTIC"/>
    <property type="match status" value="1"/>
</dbReference>
<dbReference type="SUPFAM" id="SSF55124">
    <property type="entry name" value="Nitrite/Sulfite reductase N-terminal domain-like"/>
    <property type="match status" value="2"/>
</dbReference>
<organism evidence="8 9">
    <name type="scientific">Hyphomicrobium sulfonivorans</name>
    <dbReference type="NCBI Taxonomy" id="121290"/>
    <lineage>
        <taxon>Bacteria</taxon>
        <taxon>Pseudomonadati</taxon>
        <taxon>Pseudomonadota</taxon>
        <taxon>Alphaproteobacteria</taxon>
        <taxon>Hyphomicrobiales</taxon>
        <taxon>Hyphomicrobiaceae</taxon>
        <taxon>Hyphomicrobium</taxon>
    </lineage>
</organism>
<dbReference type="GO" id="GO:0051539">
    <property type="term" value="F:4 iron, 4 sulfur cluster binding"/>
    <property type="evidence" value="ECO:0007669"/>
    <property type="project" value="UniProtKB-KW"/>
</dbReference>
<feature type="domain" description="Nitrite/Sulfite reductase ferredoxin-like" evidence="7">
    <location>
        <begin position="2"/>
        <end position="65"/>
    </location>
</feature>
<evidence type="ECO:0000313" key="8">
    <source>
        <dbReference type="EMBL" id="KWT65371.1"/>
    </source>
</evidence>
<protein>
    <submittedName>
        <fullName evidence="8">Cobalamin biosynthesis protein CobG</fullName>
    </submittedName>
</protein>
<dbReference type="SUPFAM" id="SSF56014">
    <property type="entry name" value="Nitrite and sulphite reductase 4Fe-4S domain-like"/>
    <property type="match status" value="2"/>
</dbReference>
<dbReference type="InterPro" id="IPR012798">
    <property type="entry name" value="Cbl_synth_CobG-like"/>
</dbReference>
<dbReference type="InterPro" id="IPR051329">
    <property type="entry name" value="NIR_SIR_4Fe-4S"/>
</dbReference>
<comment type="caution">
    <text evidence="8">The sequence shown here is derived from an EMBL/GenBank/DDBJ whole genome shotgun (WGS) entry which is preliminary data.</text>
</comment>
<dbReference type="PROSITE" id="PS00365">
    <property type="entry name" value="NIR_SIR"/>
    <property type="match status" value="1"/>
</dbReference>
<evidence type="ECO:0000256" key="1">
    <source>
        <dbReference type="ARBA" id="ARBA00022485"/>
    </source>
</evidence>
<dbReference type="InterPro" id="IPR036136">
    <property type="entry name" value="Nit/Sulf_reduc_fer-like_dom_sf"/>
</dbReference>
<dbReference type="Gene3D" id="3.30.413.10">
    <property type="entry name" value="Sulfite Reductase Hemoprotein, domain 1"/>
    <property type="match status" value="2"/>
</dbReference>
<dbReference type="GO" id="GO:0016491">
    <property type="term" value="F:oxidoreductase activity"/>
    <property type="evidence" value="ECO:0007669"/>
    <property type="project" value="UniProtKB-KW"/>
</dbReference>
<evidence type="ECO:0000256" key="3">
    <source>
        <dbReference type="ARBA" id="ARBA00022723"/>
    </source>
</evidence>
<dbReference type="GO" id="GO:0046872">
    <property type="term" value="F:metal ion binding"/>
    <property type="evidence" value="ECO:0007669"/>
    <property type="project" value="UniProtKB-KW"/>
</dbReference>
<dbReference type="PANTHER" id="PTHR32439:SF9">
    <property type="entry name" value="BLR3264 PROTEIN"/>
    <property type="match status" value="1"/>
</dbReference>
<keyword evidence="1" id="KW-0004">4Fe-4S</keyword>
<dbReference type="NCBIfam" id="TIGR02435">
    <property type="entry name" value="CobG"/>
    <property type="match status" value="1"/>
</dbReference>
<dbReference type="STRING" id="121290.APY04_2833"/>
<evidence type="ECO:0000256" key="2">
    <source>
        <dbReference type="ARBA" id="ARBA00022617"/>
    </source>
</evidence>
<keyword evidence="4" id="KW-0560">Oxidoreductase</keyword>
<gene>
    <name evidence="8" type="ORF">APY04_2833</name>
</gene>
<sequence>METGDGLLLRLPARVGGFRADDMAAIADIAERYGNGLIDLTRRANIQLRGVTAESLEHAQRDLRDAGLIPADASAVTPSIMVGPLTGCGAGDLLDADTLHERLLVALSGAPELHALPAKFSFNIDGGGEVAALDGERADIHLRAVVGTSGASVAVGLDTPGAIAWFGPAEIEAAPAVAVALAAGFLARRQPDQRRMRDLPATSIAKLADACGLTPLVLPLRSNSRPQLGMMSDGRGRVIAAGVAAPFGRLSAAMLRRLASCATEAGVASLRVSPWRSLFGKVADPAAGARFVAGATETGFICDGNDPLLAIDACPGAPQCSSATVDTHAVARAVADHMAVLGLRSCHVSGCVKGCARSAAADLTLVGNAGALSVVSAGTARDMPITVIHLDELPAFCQRTVHA</sequence>
<evidence type="ECO:0000256" key="4">
    <source>
        <dbReference type="ARBA" id="ARBA00023002"/>
    </source>
</evidence>
<dbReference type="Pfam" id="PF03460">
    <property type="entry name" value="NIR_SIR_ferr"/>
    <property type="match status" value="1"/>
</dbReference>
<dbReference type="AlphaFoldDB" id="A0A109BAV7"/>
<evidence type="ECO:0000313" key="9">
    <source>
        <dbReference type="Proteomes" id="UP000059074"/>
    </source>
</evidence>
<evidence type="ECO:0000256" key="5">
    <source>
        <dbReference type="ARBA" id="ARBA00023004"/>
    </source>
</evidence>
<dbReference type="Gene3D" id="3.90.480.10">
    <property type="entry name" value="Sulfite Reductase Hemoprotein,Domain 2"/>
    <property type="match status" value="1"/>
</dbReference>
<dbReference type="InterPro" id="IPR045854">
    <property type="entry name" value="NO2/SO3_Rdtase_4Fe4S_sf"/>
</dbReference>